<organism evidence="1 2">
    <name type="scientific">Sphingobium nicotianae</name>
    <dbReference type="NCBI Taxonomy" id="2782607"/>
    <lineage>
        <taxon>Bacteria</taxon>
        <taxon>Pseudomonadati</taxon>
        <taxon>Pseudomonadota</taxon>
        <taxon>Alphaproteobacteria</taxon>
        <taxon>Sphingomonadales</taxon>
        <taxon>Sphingomonadaceae</taxon>
        <taxon>Sphingobium</taxon>
    </lineage>
</organism>
<dbReference type="SUPFAM" id="SSF54909">
    <property type="entry name" value="Dimeric alpha+beta barrel"/>
    <property type="match status" value="1"/>
</dbReference>
<evidence type="ECO:0008006" key="3">
    <source>
        <dbReference type="Google" id="ProtNLM"/>
    </source>
</evidence>
<protein>
    <recommendedName>
        <fullName evidence="3">DUF4286 family protein</fullName>
    </recommendedName>
</protein>
<dbReference type="AlphaFoldDB" id="A0A9X1IPH7"/>
<dbReference type="InterPro" id="IPR011008">
    <property type="entry name" value="Dimeric_a/b-barrel"/>
</dbReference>
<dbReference type="RefSeq" id="WP_214621817.1">
    <property type="nucleotide sequence ID" value="NZ_JAHGAW010000002.1"/>
</dbReference>
<dbReference type="Gene3D" id="3.30.70.100">
    <property type="match status" value="1"/>
</dbReference>
<evidence type="ECO:0000313" key="2">
    <source>
        <dbReference type="Proteomes" id="UP001138757"/>
    </source>
</evidence>
<dbReference type="EMBL" id="JAHGAW010000002">
    <property type="protein sequence ID" value="MBT2186074.1"/>
    <property type="molecule type" value="Genomic_DNA"/>
</dbReference>
<gene>
    <name evidence="1" type="ORF">KK488_03860</name>
</gene>
<name>A0A9X1IPH7_9SPHN</name>
<accession>A0A9X1IPH7</accession>
<comment type="caution">
    <text evidence="1">The sequence shown here is derived from an EMBL/GenBank/DDBJ whole genome shotgun (WGS) entry which is preliminary data.</text>
</comment>
<reference evidence="1" key="1">
    <citation type="submission" date="2021-05" db="EMBL/GenBank/DDBJ databases">
        <title>Genome of Sphingobium sp. strain.</title>
        <authorList>
            <person name="Fan R."/>
        </authorList>
    </citation>
    <scope>NUCLEOTIDE SEQUENCE</scope>
    <source>
        <strain evidence="1">H33</strain>
    </source>
</reference>
<proteinExistence type="predicted"/>
<dbReference type="Proteomes" id="UP001138757">
    <property type="component" value="Unassembled WGS sequence"/>
</dbReference>
<sequence>MPTYKMVVFTNPRDHRDDEFNQWYDERHLSDLLSLPGMKTAERYKVVLGEGWRYLAIYDVETDDLDGLMTEMYRRVDDGEIFMSPAFDEHYNLFAATSLGPMRTA</sequence>
<keyword evidence="2" id="KW-1185">Reference proteome</keyword>
<evidence type="ECO:0000313" key="1">
    <source>
        <dbReference type="EMBL" id="MBT2186074.1"/>
    </source>
</evidence>